<dbReference type="AlphaFoldDB" id="A0AAU7JJ31"/>
<protein>
    <submittedName>
        <fullName evidence="1">Uncharacterized protein</fullName>
    </submittedName>
</protein>
<accession>A0AAU7JJ31</accession>
<sequence>MLLAYLKKMADKACGDGRIELPLKRPSELDPEVMTLLANDLLEIERVERGPEGKIVYRMTDRARAMAQMRPLQKRRVLKWPAARENRGQQIRWG</sequence>
<name>A0AAU7JJ31_9HYPH</name>
<reference evidence="1" key="1">
    <citation type="submission" date="2024-05" db="EMBL/GenBank/DDBJ databases">
        <authorList>
            <person name="Kim S."/>
            <person name="Heo J."/>
            <person name="Choi H."/>
            <person name="Choi Y."/>
            <person name="Kwon S.-W."/>
            <person name="Kim Y."/>
        </authorList>
    </citation>
    <scope>NUCLEOTIDE SEQUENCE</scope>
    <source>
        <strain evidence="1">KACC 23698</strain>
    </source>
</reference>
<dbReference type="EMBL" id="CP157484">
    <property type="protein sequence ID" value="XBO40393.1"/>
    <property type="molecule type" value="Genomic_DNA"/>
</dbReference>
<evidence type="ECO:0000313" key="1">
    <source>
        <dbReference type="EMBL" id="XBO40393.1"/>
    </source>
</evidence>
<organism evidence="1">
    <name type="scientific">Alsobacter sp. KACC 23698</name>
    <dbReference type="NCBI Taxonomy" id="3149229"/>
    <lineage>
        <taxon>Bacteria</taxon>
        <taxon>Pseudomonadati</taxon>
        <taxon>Pseudomonadota</taxon>
        <taxon>Alphaproteobacteria</taxon>
        <taxon>Hyphomicrobiales</taxon>
        <taxon>Alsobacteraceae</taxon>
        <taxon>Alsobacter</taxon>
    </lineage>
</organism>
<proteinExistence type="predicted"/>
<dbReference type="RefSeq" id="WP_406857253.1">
    <property type="nucleotide sequence ID" value="NZ_CP157484.1"/>
</dbReference>
<gene>
    <name evidence="1" type="ORF">ABEG18_06385</name>
</gene>